<dbReference type="AlphaFoldDB" id="A0A0H3FG02"/>
<geneLocation type="plasmid" evidence="1 3">
    <name>pRAHAQ01</name>
</geneLocation>
<dbReference type="KEGG" id="rah:Rahaq_4662"/>
<reference evidence="1 3" key="2">
    <citation type="journal article" date="2012" name="J. Bacteriol.">
        <title>Complete Genome Sequence of Rahnella sp. Strain Y9602, a Gammaproteobacterium Isolate from Metal- and Radionuclide-Contaminated Soil.</title>
        <authorList>
            <person name="Martinez R.J."/>
            <person name="Bruce D."/>
            <person name="Detter C."/>
            <person name="Goodwin L.A."/>
            <person name="Han J."/>
            <person name="Han C.S."/>
            <person name="Held B."/>
            <person name="Land M.L."/>
            <person name="Mikhailova N."/>
            <person name="Nolan M."/>
            <person name="Pennacchio L."/>
            <person name="Pitluck S."/>
            <person name="Tapia R."/>
            <person name="Woyke T."/>
            <person name="Sobecky P.A."/>
        </authorList>
    </citation>
    <scope>NUCLEOTIDE SEQUENCE [LARGE SCALE GENOMIC DNA]</scope>
    <source>
        <strain evidence="1 3">Y9602</strain>
        <plasmid evidence="1 3">pRAHAQ01</plasmid>
    </source>
</reference>
<reference evidence="2 4" key="3">
    <citation type="submission" date="2024-09" db="EMBL/GenBank/DDBJ databases">
        <title>Genomes of Rahnella.</title>
        <authorList>
            <person name="Mnguni F.C."/>
            <person name="Shin G.Y."/>
            <person name="Coutinho T."/>
        </authorList>
    </citation>
    <scope>NUCLEOTIDE SEQUENCE [LARGE SCALE GENOMIC DNA]</scope>
    <source>
        <strain evidence="2 4">20WA0057</strain>
    </source>
</reference>
<dbReference type="RefSeq" id="WP_013577923.1">
    <property type="nucleotide sequence ID" value="NC_015062.1"/>
</dbReference>
<dbReference type="HOGENOM" id="CLU_164045_0_0_6"/>
<evidence type="ECO:0000313" key="3">
    <source>
        <dbReference type="Proteomes" id="UP000007257"/>
    </source>
</evidence>
<evidence type="ECO:0000313" key="4">
    <source>
        <dbReference type="Proteomes" id="UP001598201"/>
    </source>
</evidence>
<name>A0A0H3FG02_RAHSY</name>
<dbReference type="EMBL" id="CP002506">
    <property type="protein sequence ID" value="ADW76242.1"/>
    <property type="molecule type" value="Genomic_DNA"/>
</dbReference>
<dbReference type="Gene3D" id="1.20.5.5260">
    <property type="match status" value="1"/>
</dbReference>
<dbReference type="Proteomes" id="UP000007257">
    <property type="component" value="Plasmid pRAHAQ01"/>
</dbReference>
<dbReference type="OrthoDB" id="6420902at2"/>
<dbReference type="GeneID" id="95420576"/>
<keyword evidence="4" id="KW-1185">Reference proteome</keyword>
<gene>
    <name evidence="2" type="primary">ycgZ</name>
    <name evidence="1" type="ordered locus">Rahaq_4662</name>
    <name evidence="2" type="ORF">ACFPK4_20845</name>
</gene>
<dbReference type="NCBIfam" id="NF040640">
    <property type="entry name" value="YcgZ_fam"/>
    <property type="match status" value="1"/>
</dbReference>
<protein>
    <submittedName>
        <fullName evidence="1">Conserved uncharacterized protein</fullName>
    </submittedName>
    <submittedName>
        <fullName evidence="2">Regulatory protein YcgZ</fullName>
    </submittedName>
</protein>
<evidence type="ECO:0000313" key="2">
    <source>
        <dbReference type="EMBL" id="MFD3226000.1"/>
    </source>
</evidence>
<dbReference type="Proteomes" id="UP001598201">
    <property type="component" value="Unassembled WGS sequence"/>
</dbReference>
<organism evidence="1 3">
    <name type="scientific">Rahnella sp. (strain Y9602)</name>
    <dbReference type="NCBI Taxonomy" id="2703885"/>
    <lineage>
        <taxon>Bacteria</taxon>
        <taxon>Pseudomonadati</taxon>
        <taxon>Pseudomonadota</taxon>
        <taxon>Gammaproteobacteria</taxon>
        <taxon>Enterobacterales</taxon>
        <taxon>Yersiniaceae</taxon>
        <taxon>Rahnella</taxon>
    </lineage>
</organism>
<dbReference type="EMBL" id="JBHUCJ010000068">
    <property type="protein sequence ID" value="MFD3226000.1"/>
    <property type="molecule type" value="Genomic_DNA"/>
</dbReference>
<dbReference type="GO" id="GO:0071468">
    <property type="term" value="P:cellular response to acidic pH"/>
    <property type="evidence" value="ECO:0007669"/>
    <property type="project" value="InterPro"/>
</dbReference>
<keyword evidence="1" id="KW-0614">Plasmid</keyword>
<proteinExistence type="predicted"/>
<evidence type="ECO:0000313" key="1">
    <source>
        <dbReference type="EMBL" id="ADW76242.1"/>
    </source>
</evidence>
<reference evidence="3" key="1">
    <citation type="submission" date="2011-01" db="EMBL/GenBank/DDBJ databases">
        <title>Complete sequence of plasmid1 of Rahnella sp. Y9602.</title>
        <authorList>
            <consortium name="US DOE Joint Genome Institute"/>
            <person name="Lucas S."/>
            <person name="Copeland A."/>
            <person name="Lapidus A."/>
            <person name="Cheng J.-F."/>
            <person name="Goodwin L."/>
            <person name="Pitluck S."/>
            <person name="Lu M."/>
            <person name="Detter J.C."/>
            <person name="Han C."/>
            <person name="Tapia R."/>
            <person name="Land M."/>
            <person name="Hauser L."/>
            <person name="Kyrpides N."/>
            <person name="Ivanova N."/>
            <person name="Ovchinnikova G."/>
            <person name="Pagani I."/>
            <person name="Sobecky P.A."/>
            <person name="Martinez R.J."/>
            <person name="Woyke T."/>
        </authorList>
    </citation>
    <scope>NUCLEOTIDE SEQUENCE [LARGE SCALE GENOMIC DNA]</scope>
    <source>
        <strain evidence="3">Y9602</strain>
        <plasmid evidence="3">pRAHAQ01</plasmid>
    </source>
</reference>
<dbReference type="Pfam" id="PF10798">
    <property type="entry name" value="YmgB"/>
    <property type="match status" value="1"/>
</dbReference>
<sequence>MRQNRHNGMAPDTSHSLYSQVFSEEETMGRVVVEILEAGKNLNRKALCSKLLNRVEAAGSEEEEKHYMKLIRLVLERDS</sequence>
<dbReference type="InterPro" id="IPR024753">
    <property type="entry name" value="AriR"/>
</dbReference>
<accession>A0A0H3FG02</accession>
<dbReference type="eggNOG" id="ENOG5032RTK">
    <property type="taxonomic scope" value="Bacteria"/>
</dbReference>